<sequence length="115" mass="12740">MKNCTGFCRFPTIAGCLPLSSDSSSLLQTSSKDRRQTGILEARFNELEGSPNLNDGPCVAHFVAISLAKQITVNILLVFTLFEYEKKSFIGISTTRHPEKTVQVETTTHKVASYR</sequence>
<evidence type="ECO:0000313" key="2">
    <source>
        <dbReference type="Proteomes" id="UP001516400"/>
    </source>
</evidence>
<accession>A0ABD2NB62</accession>
<dbReference type="Proteomes" id="UP001516400">
    <property type="component" value="Unassembled WGS sequence"/>
</dbReference>
<evidence type="ECO:0000313" key="1">
    <source>
        <dbReference type="EMBL" id="KAL3275988.1"/>
    </source>
</evidence>
<protein>
    <submittedName>
        <fullName evidence="1">Uncharacterized protein</fullName>
    </submittedName>
</protein>
<comment type="caution">
    <text evidence="1">The sequence shown here is derived from an EMBL/GenBank/DDBJ whole genome shotgun (WGS) entry which is preliminary data.</text>
</comment>
<name>A0ABD2NB62_9CUCU</name>
<dbReference type="AlphaFoldDB" id="A0ABD2NB62"/>
<keyword evidence="2" id="KW-1185">Reference proteome</keyword>
<organism evidence="1 2">
    <name type="scientific">Cryptolaemus montrouzieri</name>
    <dbReference type="NCBI Taxonomy" id="559131"/>
    <lineage>
        <taxon>Eukaryota</taxon>
        <taxon>Metazoa</taxon>
        <taxon>Ecdysozoa</taxon>
        <taxon>Arthropoda</taxon>
        <taxon>Hexapoda</taxon>
        <taxon>Insecta</taxon>
        <taxon>Pterygota</taxon>
        <taxon>Neoptera</taxon>
        <taxon>Endopterygota</taxon>
        <taxon>Coleoptera</taxon>
        <taxon>Polyphaga</taxon>
        <taxon>Cucujiformia</taxon>
        <taxon>Coccinelloidea</taxon>
        <taxon>Coccinellidae</taxon>
        <taxon>Scymninae</taxon>
        <taxon>Scymnini</taxon>
        <taxon>Cryptolaemus</taxon>
    </lineage>
</organism>
<reference evidence="1 2" key="1">
    <citation type="journal article" date="2021" name="BMC Biol.">
        <title>Horizontally acquired antibacterial genes associated with adaptive radiation of ladybird beetles.</title>
        <authorList>
            <person name="Li H.S."/>
            <person name="Tang X.F."/>
            <person name="Huang Y.H."/>
            <person name="Xu Z.Y."/>
            <person name="Chen M.L."/>
            <person name="Du X.Y."/>
            <person name="Qiu B.Y."/>
            <person name="Chen P.T."/>
            <person name="Zhang W."/>
            <person name="Slipinski A."/>
            <person name="Escalona H.E."/>
            <person name="Waterhouse R.M."/>
            <person name="Zwick A."/>
            <person name="Pang H."/>
        </authorList>
    </citation>
    <scope>NUCLEOTIDE SEQUENCE [LARGE SCALE GENOMIC DNA]</scope>
    <source>
        <strain evidence="1">SYSU2018</strain>
    </source>
</reference>
<dbReference type="EMBL" id="JABFTP020000083">
    <property type="protein sequence ID" value="KAL3275988.1"/>
    <property type="molecule type" value="Genomic_DNA"/>
</dbReference>
<gene>
    <name evidence="1" type="ORF">HHI36_020719</name>
</gene>
<proteinExistence type="predicted"/>